<protein>
    <recommendedName>
        <fullName evidence="4">non-specific serine/threonine protein kinase</fullName>
        <ecNumber evidence="4">2.7.11.1</ecNumber>
    </recommendedName>
</protein>
<dbReference type="InterPro" id="IPR011009">
    <property type="entry name" value="Kinase-like_dom_sf"/>
</dbReference>
<keyword evidence="7" id="KW-0597">Phosphoprotein</keyword>
<evidence type="ECO:0000256" key="19">
    <source>
        <dbReference type="ARBA" id="ARBA00023180"/>
    </source>
</evidence>
<dbReference type="FunFam" id="3.30.200.20:FF:000432">
    <property type="entry name" value="LRR receptor-like serine/threonine-protein kinase EFR"/>
    <property type="match status" value="1"/>
</dbReference>
<keyword evidence="11 24" id="KW-0732">Signal</keyword>
<dbReference type="FunFam" id="3.80.10.10:FF:000288">
    <property type="entry name" value="LRR receptor-like serine/threonine-protein kinase EFR"/>
    <property type="match status" value="1"/>
</dbReference>
<dbReference type="InterPro" id="IPR008271">
    <property type="entry name" value="Ser/Thr_kinase_AS"/>
</dbReference>
<dbReference type="GO" id="GO:0005886">
    <property type="term" value="C:plasma membrane"/>
    <property type="evidence" value="ECO:0007669"/>
    <property type="project" value="UniProtKB-SubCell"/>
</dbReference>
<dbReference type="InterPro" id="IPR003591">
    <property type="entry name" value="Leu-rich_rpt_typical-subtyp"/>
</dbReference>
<evidence type="ECO:0000256" key="21">
    <source>
        <dbReference type="ARBA" id="ARBA00048679"/>
    </source>
</evidence>
<dbReference type="FunCoup" id="A0A1Q3DGF6">
    <property type="interactions" value="1183"/>
</dbReference>
<feature type="domain" description="Protein kinase" evidence="25">
    <location>
        <begin position="688"/>
        <end position="997"/>
    </location>
</feature>
<dbReference type="SUPFAM" id="SSF52058">
    <property type="entry name" value="L domain-like"/>
    <property type="match status" value="1"/>
</dbReference>
<dbReference type="Gene3D" id="3.80.10.10">
    <property type="entry name" value="Ribonuclease Inhibitor"/>
    <property type="match status" value="3"/>
</dbReference>
<dbReference type="FunFam" id="3.80.10.10:FF:000383">
    <property type="entry name" value="Leucine-rich repeat receptor protein kinase EMS1"/>
    <property type="match status" value="1"/>
</dbReference>
<evidence type="ECO:0000256" key="8">
    <source>
        <dbReference type="ARBA" id="ARBA00022614"/>
    </source>
</evidence>
<keyword evidence="10 23" id="KW-0812">Transmembrane</keyword>
<comment type="catalytic activity">
    <reaction evidence="21">
        <text>L-seryl-[protein] + ATP = O-phospho-L-seryl-[protein] + ADP + H(+)</text>
        <dbReference type="Rhea" id="RHEA:17989"/>
        <dbReference type="Rhea" id="RHEA-COMP:9863"/>
        <dbReference type="Rhea" id="RHEA-COMP:11604"/>
        <dbReference type="ChEBI" id="CHEBI:15378"/>
        <dbReference type="ChEBI" id="CHEBI:29999"/>
        <dbReference type="ChEBI" id="CHEBI:30616"/>
        <dbReference type="ChEBI" id="CHEBI:83421"/>
        <dbReference type="ChEBI" id="CHEBI:456216"/>
        <dbReference type="EC" id="2.7.11.1"/>
    </reaction>
</comment>
<dbReference type="InterPro" id="IPR000719">
    <property type="entry name" value="Prot_kinase_dom"/>
</dbReference>
<dbReference type="Pfam" id="PF00560">
    <property type="entry name" value="LRR_1"/>
    <property type="match status" value="10"/>
</dbReference>
<dbReference type="Gene3D" id="1.10.510.10">
    <property type="entry name" value="Transferase(Phosphotransferase) domain 1"/>
    <property type="match status" value="1"/>
</dbReference>
<comment type="subcellular location">
    <subcellularLocation>
        <location evidence="1">Cell membrane</location>
        <topology evidence="1">Single-pass membrane protein</topology>
    </subcellularLocation>
    <subcellularLocation>
        <location evidence="2">Membrane</location>
        <topology evidence="2">Single-pass type I membrane protein</topology>
    </subcellularLocation>
</comment>
<dbReference type="GO" id="GO:0004674">
    <property type="term" value="F:protein serine/threonine kinase activity"/>
    <property type="evidence" value="ECO:0007669"/>
    <property type="project" value="UniProtKB-KW"/>
</dbReference>
<dbReference type="SUPFAM" id="SSF52047">
    <property type="entry name" value="RNI-like"/>
    <property type="match status" value="1"/>
</dbReference>
<dbReference type="InterPro" id="IPR017441">
    <property type="entry name" value="Protein_kinase_ATP_BS"/>
</dbReference>
<evidence type="ECO:0000259" key="25">
    <source>
        <dbReference type="PROSITE" id="PS50011"/>
    </source>
</evidence>
<keyword evidence="12" id="KW-0677">Repeat</keyword>
<evidence type="ECO:0000256" key="13">
    <source>
        <dbReference type="ARBA" id="ARBA00022741"/>
    </source>
</evidence>
<keyword evidence="15 22" id="KW-0067">ATP-binding</keyword>
<keyword evidence="18" id="KW-0675">Receptor</keyword>
<dbReference type="Pfam" id="PF00069">
    <property type="entry name" value="Pkinase"/>
    <property type="match status" value="1"/>
</dbReference>
<dbReference type="AlphaFoldDB" id="A0A1Q3DGF6"/>
<dbReference type="InterPro" id="IPR001611">
    <property type="entry name" value="Leu-rich_rpt"/>
</dbReference>
<evidence type="ECO:0000256" key="6">
    <source>
        <dbReference type="ARBA" id="ARBA00022527"/>
    </source>
</evidence>
<evidence type="ECO:0000256" key="15">
    <source>
        <dbReference type="ARBA" id="ARBA00022840"/>
    </source>
</evidence>
<evidence type="ECO:0000256" key="23">
    <source>
        <dbReference type="SAM" id="Phobius"/>
    </source>
</evidence>
<evidence type="ECO:0000256" key="17">
    <source>
        <dbReference type="ARBA" id="ARBA00023136"/>
    </source>
</evidence>
<dbReference type="STRING" id="3775.A0A1Q3DGF6"/>
<evidence type="ECO:0000256" key="18">
    <source>
        <dbReference type="ARBA" id="ARBA00023170"/>
    </source>
</evidence>
<evidence type="ECO:0000256" key="14">
    <source>
        <dbReference type="ARBA" id="ARBA00022777"/>
    </source>
</evidence>
<keyword evidence="5" id="KW-1003">Cell membrane</keyword>
<dbReference type="EMBL" id="BDDD01007711">
    <property type="protein sequence ID" value="GAV91616.1"/>
    <property type="molecule type" value="Genomic_DNA"/>
</dbReference>
<keyword evidence="6" id="KW-0723">Serine/threonine-protein kinase</keyword>
<feature type="chain" id="PRO_5013383761" description="non-specific serine/threonine protein kinase" evidence="24">
    <location>
        <begin position="31"/>
        <end position="1017"/>
    </location>
</feature>
<feature type="transmembrane region" description="Helical" evidence="23">
    <location>
        <begin position="635"/>
        <end position="656"/>
    </location>
</feature>
<dbReference type="PROSITE" id="PS00107">
    <property type="entry name" value="PROTEIN_KINASE_ATP"/>
    <property type="match status" value="1"/>
</dbReference>
<comment type="caution">
    <text evidence="26">The sequence shown here is derived from an EMBL/GenBank/DDBJ whole genome shotgun (WGS) entry which is preliminary data.</text>
</comment>
<evidence type="ECO:0000256" key="2">
    <source>
        <dbReference type="ARBA" id="ARBA00004479"/>
    </source>
</evidence>
<evidence type="ECO:0000256" key="3">
    <source>
        <dbReference type="ARBA" id="ARBA00008684"/>
    </source>
</evidence>
<keyword evidence="19" id="KW-0325">Glycoprotein</keyword>
<evidence type="ECO:0000256" key="1">
    <source>
        <dbReference type="ARBA" id="ARBA00004162"/>
    </source>
</evidence>
<evidence type="ECO:0000256" key="7">
    <source>
        <dbReference type="ARBA" id="ARBA00022553"/>
    </source>
</evidence>
<evidence type="ECO:0000256" key="4">
    <source>
        <dbReference type="ARBA" id="ARBA00012513"/>
    </source>
</evidence>
<keyword evidence="13 22" id="KW-0547">Nucleotide-binding</keyword>
<organism evidence="26 27">
    <name type="scientific">Cephalotus follicularis</name>
    <name type="common">Albany pitcher plant</name>
    <dbReference type="NCBI Taxonomy" id="3775"/>
    <lineage>
        <taxon>Eukaryota</taxon>
        <taxon>Viridiplantae</taxon>
        <taxon>Streptophyta</taxon>
        <taxon>Embryophyta</taxon>
        <taxon>Tracheophyta</taxon>
        <taxon>Spermatophyta</taxon>
        <taxon>Magnoliopsida</taxon>
        <taxon>eudicotyledons</taxon>
        <taxon>Gunneridae</taxon>
        <taxon>Pentapetalae</taxon>
        <taxon>rosids</taxon>
        <taxon>fabids</taxon>
        <taxon>Oxalidales</taxon>
        <taxon>Cephalotaceae</taxon>
        <taxon>Cephalotus</taxon>
    </lineage>
</organism>
<dbReference type="OrthoDB" id="676979at2759"/>
<evidence type="ECO:0000256" key="22">
    <source>
        <dbReference type="PROSITE-ProRule" id="PRU10141"/>
    </source>
</evidence>
<keyword evidence="16 23" id="KW-1133">Transmembrane helix</keyword>
<dbReference type="EC" id="2.7.11.1" evidence="4"/>
<dbReference type="FunFam" id="3.80.10.10:FF:000565">
    <property type="entry name" value="Leucine-rich repeat receptor-like kinase protein FLORAL ORGAN NUMBER1"/>
    <property type="match status" value="1"/>
</dbReference>
<dbReference type="InterPro" id="IPR032675">
    <property type="entry name" value="LRR_dom_sf"/>
</dbReference>
<evidence type="ECO:0000313" key="27">
    <source>
        <dbReference type="Proteomes" id="UP000187406"/>
    </source>
</evidence>
<dbReference type="SMART" id="SM00369">
    <property type="entry name" value="LRR_TYP"/>
    <property type="match status" value="7"/>
</dbReference>
<keyword evidence="17 23" id="KW-0472">Membrane</keyword>
<accession>A0A1Q3DGF6</accession>
<dbReference type="PANTHER" id="PTHR27008">
    <property type="entry name" value="OS04G0122200 PROTEIN"/>
    <property type="match status" value="1"/>
</dbReference>
<evidence type="ECO:0000256" key="9">
    <source>
        <dbReference type="ARBA" id="ARBA00022679"/>
    </source>
</evidence>
<dbReference type="Pfam" id="PF08263">
    <property type="entry name" value="LRRNT_2"/>
    <property type="match status" value="1"/>
</dbReference>
<comment type="catalytic activity">
    <reaction evidence="20">
        <text>L-threonyl-[protein] + ATP = O-phospho-L-threonyl-[protein] + ADP + H(+)</text>
        <dbReference type="Rhea" id="RHEA:46608"/>
        <dbReference type="Rhea" id="RHEA-COMP:11060"/>
        <dbReference type="Rhea" id="RHEA-COMP:11605"/>
        <dbReference type="ChEBI" id="CHEBI:15378"/>
        <dbReference type="ChEBI" id="CHEBI:30013"/>
        <dbReference type="ChEBI" id="CHEBI:30616"/>
        <dbReference type="ChEBI" id="CHEBI:61977"/>
        <dbReference type="ChEBI" id="CHEBI:456216"/>
        <dbReference type="EC" id="2.7.11.1"/>
    </reaction>
</comment>
<dbReference type="InParanoid" id="A0A1Q3DGF6"/>
<keyword evidence="9" id="KW-0808">Transferase</keyword>
<dbReference type="GO" id="GO:0005524">
    <property type="term" value="F:ATP binding"/>
    <property type="evidence" value="ECO:0007669"/>
    <property type="project" value="UniProtKB-UniRule"/>
</dbReference>
<dbReference type="Gene3D" id="3.30.200.20">
    <property type="entry name" value="Phosphorylase Kinase, domain 1"/>
    <property type="match status" value="1"/>
</dbReference>
<evidence type="ECO:0000256" key="11">
    <source>
        <dbReference type="ARBA" id="ARBA00022729"/>
    </source>
</evidence>
<dbReference type="PANTHER" id="PTHR27008:SF596">
    <property type="entry name" value="OS02G0215500 PROTEIN"/>
    <property type="match status" value="1"/>
</dbReference>
<dbReference type="FunFam" id="1.10.510.10:FF:000358">
    <property type="entry name" value="Putative leucine-rich repeat receptor-like serine/threonine-protein kinase"/>
    <property type="match status" value="1"/>
</dbReference>
<feature type="signal peptide" evidence="24">
    <location>
        <begin position="1"/>
        <end position="30"/>
    </location>
</feature>
<dbReference type="InterPro" id="IPR013210">
    <property type="entry name" value="LRR_N_plant-typ"/>
</dbReference>
<evidence type="ECO:0000256" key="20">
    <source>
        <dbReference type="ARBA" id="ARBA00047899"/>
    </source>
</evidence>
<dbReference type="SMART" id="SM00220">
    <property type="entry name" value="S_TKc"/>
    <property type="match status" value="1"/>
</dbReference>
<evidence type="ECO:0000256" key="10">
    <source>
        <dbReference type="ARBA" id="ARBA00022692"/>
    </source>
</evidence>
<name>A0A1Q3DGF6_CEPFO</name>
<proteinExistence type="inferred from homology"/>
<gene>
    <name evidence="26" type="ORF">CFOL_v3_35008</name>
</gene>
<keyword evidence="27" id="KW-1185">Reference proteome</keyword>
<evidence type="ECO:0000256" key="16">
    <source>
        <dbReference type="ARBA" id="ARBA00022989"/>
    </source>
</evidence>
<dbReference type="SUPFAM" id="SSF56112">
    <property type="entry name" value="Protein kinase-like (PK-like)"/>
    <property type="match status" value="1"/>
</dbReference>
<evidence type="ECO:0000256" key="12">
    <source>
        <dbReference type="ARBA" id="ARBA00022737"/>
    </source>
</evidence>
<dbReference type="InterPro" id="IPR051809">
    <property type="entry name" value="Plant_receptor-like_S/T_kinase"/>
</dbReference>
<evidence type="ECO:0000256" key="5">
    <source>
        <dbReference type="ARBA" id="ARBA00022475"/>
    </source>
</evidence>
<evidence type="ECO:0000256" key="24">
    <source>
        <dbReference type="SAM" id="SignalP"/>
    </source>
</evidence>
<dbReference type="PROSITE" id="PS00108">
    <property type="entry name" value="PROTEIN_KINASE_ST"/>
    <property type="match status" value="1"/>
</dbReference>
<evidence type="ECO:0000313" key="26">
    <source>
        <dbReference type="EMBL" id="GAV91616.1"/>
    </source>
</evidence>
<keyword evidence="8" id="KW-0433">Leucine-rich repeat</keyword>
<keyword evidence="14 26" id="KW-0418">Kinase</keyword>
<dbReference type="Proteomes" id="UP000187406">
    <property type="component" value="Unassembled WGS sequence"/>
</dbReference>
<dbReference type="PROSITE" id="PS50011">
    <property type="entry name" value="PROTEIN_KINASE_DOM"/>
    <property type="match status" value="1"/>
</dbReference>
<reference evidence="27" key="1">
    <citation type="submission" date="2016-04" db="EMBL/GenBank/DDBJ databases">
        <title>Cephalotus genome sequencing.</title>
        <authorList>
            <person name="Fukushima K."/>
            <person name="Hasebe M."/>
            <person name="Fang X."/>
        </authorList>
    </citation>
    <scope>NUCLEOTIDE SEQUENCE [LARGE SCALE GENOMIC DNA]</scope>
    <source>
        <strain evidence="27">cv. St1</strain>
    </source>
</reference>
<sequence>MSRTNLCVFFSSFRIHAILLLLLMLFSSFSSNVNVNRNGNGRDQLALLKFKAKVTPDPLGVLNSWNDTINLCQWHGVTCGRRHLRVTKLVLDSLQLSGSISPHIGNLSFLRLLNLNNNSFSDEIPSEIGHLRRLEKLYLRNNSFSGEIPGNISSCTNLVDIDIYNNHLVGEIPESLGSLLKLRYIYLGKNNLTGSIPDSLGQLKNLCIIAIADNRMNGTIPPSIFNISSMMVIDVGVNLFHGNLPSHLGVSLPNLLFFSIGQNQFTGSIQFSFSNASQLEVLELNDNRLTGKGPFLSKLPRLRWLSMFNNYLGSGRGDDLSFLSYLVNTTRTTTLQYLDISNNSFGGMLPQEICNLTELIKLRLDDNQIHGSIPPGIVNLVNLQRIGAGGNHLSGIIPPNIGILQNLEKLYLHNNMLTGYIPSSFGNSTNLDILSLSQNNLHGSIPSNLSKSLSILSLYGNNLSGIIPQTIGLSSLLFVVDLSRNHLIGSLPTEVEKLTHLEELYLFENMLSGEIPSSISSCTSLEFLCMEGNFFHGPIPLSLSSLRGLQELDLSRNNLSGKIPEFLGGFALSYLNLSLNDFDGEVPKNGVFKNASVTEVFGNNKLCGGILEFHLPACNLENSNKRRLTNRLKTIVAIFSVLSGVILVLSFIYLLWFGKGRKRPPSGTYGPLLWRVSYQSLLNATGGFSSSNLIGVGSYGTVYKGILDEGGTIIAVKVLSLLHRGASRSFMAECEALKSLRHRNLVKVVTACSSVDYHGNDFKALVYEYMVNGSLEDWLHPTVGINGVDEAPRNLDFLQRITIAIDIARALEYLHHHCETPVVHCDLKPSNVLLDDEMTAHVGDFGLLKFLSQHGEDAVTHESSSIGVRGTTGYAPPEYGMGSEVSVYGDVYSYGILLLEMFTGKRPTDDMFREGLNLHNFAKATLPERAAEITDSVLLGEIEEGETSTNISRNQSYSSHIIHECLNLIIEIGVACSQDFPRERMSISDVAPKLHFLREKLLKTRNRGERRHAQNIH</sequence>
<feature type="binding site" evidence="22">
    <location>
        <position position="717"/>
    </location>
    <ligand>
        <name>ATP</name>
        <dbReference type="ChEBI" id="CHEBI:30616"/>
    </ligand>
</feature>
<comment type="similarity">
    <text evidence="3">Belongs to the protein kinase superfamily. Ser/Thr protein kinase family.</text>
</comment>